<organism evidence="3">
    <name type="scientific">Onchocerca flexuosa</name>
    <dbReference type="NCBI Taxonomy" id="387005"/>
    <lineage>
        <taxon>Eukaryota</taxon>
        <taxon>Metazoa</taxon>
        <taxon>Ecdysozoa</taxon>
        <taxon>Nematoda</taxon>
        <taxon>Chromadorea</taxon>
        <taxon>Rhabditida</taxon>
        <taxon>Spirurina</taxon>
        <taxon>Spiruromorpha</taxon>
        <taxon>Filarioidea</taxon>
        <taxon>Onchocercidae</taxon>
        <taxon>Onchocerca</taxon>
    </lineage>
</organism>
<sequence length="87" mass="9774">MIHELVMGPSNLKIPQSTHRTIVALHFASASDERSQTSKHKNRAVDNSEVCSITEGLELKILGELLWLILSPLYIPQKQQINSIHMS</sequence>
<evidence type="ECO:0000313" key="2">
    <source>
        <dbReference type="Proteomes" id="UP000242913"/>
    </source>
</evidence>
<evidence type="ECO:0000313" key="1">
    <source>
        <dbReference type="EMBL" id="OZC11636.1"/>
    </source>
</evidence>
<protein>
    <submittedName>
        <fullName evidence="3">Ovule protein</fullName>
    </submittedName>
</protein>
<reference evidence="1 2" key="1">
    <citation type="submission" date="2015-12" db="EMBL/GenBank/DDBJ databases">
        <title>Draft genome of the nematode, Onchocerca flexuosa.</title>
        <authorList>
            <person name="Mitreva M."/>
        </authorList>
    </citation>
    <scope>NUCLEOTIDE SEQUENCE [LARGE SCALE GENOMIC DNA]</scope>
    <source>
        <strain evidence="1">Red Deer</strain>
    </source>
</reference>
<proteinExistence type="predicted"/>
<reference evidence="3" key="2">
    <citation type="submission" date="2016-06" db="UniProtKB">
        <authorList>
            <consortium name="WormBaseParasite"/>
        </authorList>
    </citation>
    <scope>IDENTIFICATION</scope>
</reference>
<name>A0A183H6E1_9BILA</name>
<gene>
    <name evidence="1" type="ORF">X798_01499</name>
</gene>
<evidence type="ECO:0000313" key="3">
    <source>
        <dbReference type="WBParaSite" id="OFLC_0000305101-mRNA-1"/>
    </source>
</evidence>
<keyword evidence="2" id="KW-1185">Reference proteome</keyword>
<dbReference type="Proteomes" id="UP000242913">
    <property type="component" value="Unassembled WGS sequence"/>
</dbReference>
<dbReference type="AlphaFoldDB" id="A0A183H6E1"/>
<dbReference type="EMBL" id="KZ269980">
    <property type="protein sequence ID" value="OZC11636.1"/>
    <property type="molecule type" value="Genomic_DNA"/>
</dbReference>
<dbReference type="WBParaSite" id="OFLC_0000305101-mRNA-1">
    <property type="protein sequence ID" value="OFLC_0000305101-mRNA-1"/>
    <property type="gene ID" value="OFLC_0000305101"/>
</dbReference>
<accession>A0A183H6E1</accession>